<feature type="compositionally biased region" description="Basic and acidic residues" evidence="1">
    <location>
        <begin position="124"/>
        <end position="134"/>
    </location>
</feature>
<organism evidence="2 3">
    <name type="scientific">Oxytricha trifallax</name>
    <dbReference type="NCBI Taxonomy" id="1172189"/>
    <lineage>
        <taxon>Eukaryota</taxon>
        <taxon>Sar</taxon>
        <taxon>Alveolata</taxon>
        <taxon>Ciliophora</taxon>
        <taxon>Intramacronucleata</taxon>
        <taxon>Spirotrichea</taxon>
        <taxon>Stichotrichia</taxon>
        <taxon>Sporadotrichida</taxon>
        <taxon>Oxytrichidae</taxon>
        <taxon>Oxytrichinae</taxon>
        <taxon>Oxytricha</taxon>
    </lineage>
</organism>
<evidence type="ECO:0000256" key="1">
    <source>
        <dbReference type="SAM" id="MobiDB-lite"/>
    </source>
</evidence>
<sequence>MSTQREVRIRKFWGQEIINLTKLLNKQIGFKNRLRIRQSNPSKKINETQAQSIRFDVHEDGSESVQAEQMKLKSLIDLSEATCQGLTKSFPKQGMAPQTTRIMTIICCQSTRNKIEKPLVKRFHDREKSRRQEGTENEIYGLRGKKTTGEKY</sequence>
<evidence type="ECO:0000313" key="3">
    <source>
        <dbReference type="Proteomes" id="UP000053232"/>
    </source>
</evidence>
<evidence type="ECO:0000313" key="2">
    <source>
        <dbReference type="EMBL" id="KEJ82957.1"/>
    </source>
</evidence>
<proteinExistence type="predicted"/>
<protein>
    <submittedName>
        <fullName evidence="2">Uncharacterized protein</fullName>
    </submittedName>
</protein>
<name>A0A073IC22_9SPIT</name>
<reference evidence="3" key="1">
    <citation type="journal article" date="2014" name="Cell">
        <title>The Architecture of a Scrambled Genome Reveals Massive Levels of Genomic Rearrangement during Development.</title>
        <authorList>
            <person name="Chen X."/>
            <person name="Bracht J.R."/>
            <person name="Goldman A.D."/>
            <person name="Dolzhenko E."/>
            <person name="Clay D.M."/>
            <person name="Swart E.C."/>
            <person name="Perlman D.H."/>
            <person name="Doak T.G."/>
            <person name="Stuart A."/>
            <person name="Amemiya C.T."/>
            <person name="Sebra R.P."/>
            <person name="Landweber L.F."/>
        </authorList>
    </citation>
    <scope>NUCLEOTIDE SEQUENCE [LARGE SCALE GENOMIC DNA]</scope>
    <source>
        <strain evidence="3">JRB310</strain>
    </source>
</reference>
<keyword evidence="3" id="KW-1185">Reference proteome</keyword>
<gene>
    <name evidence="2" type="ORF">OXYTRIMIC_623</name>
</gene>
<dbReference type="Proteomes" id="UP000053232">
    <property type="component" value="Unassembled WGS sequence"/>
</dbReference>
<dbReference type="AlphaFoldDB" id="A0A073IC22"/>
<dbReference type="EMBL" id="ARYC01001709">
    <property type="protein sequence ID" value="KEJ82957.1"/>
    <property type="molecule type" value="Genomic_DNA"/>
</dbReference>
<feature type="region of interest" description="Disordered" evidence="1">
    <location>
        <begin position="124"/>
        <end position="152"/>
    </location>
</feature>
<comment type="caution">
    <text evidence="2">The sequence shown here is derived from an EMBL/GenBank/DDBJ whole genome shotgun (WGS) entry which is preliminary data.</text>
</comment>
<accession>A0A073IC22</accession>